<dbReference type="Pfam" id="PF01960">
    <property type="entry name" value="ArgJ"/>
    <property type="match status" value="1"/>
</dbReference>
<keyword evidence="13" id="KW-0963">Cytoplasm</keyword>
<dbReference type="Gene3D" id="3.60.70.12">
    <property type="entry name" value="L-amino peptidase D-ALA esterase/amidase"/>
    <property type="match status" value="1"/>
</dbReference>
<dbReference type="GO" id="GO:0004042">
    <property type="term" value="F:L-glutamate N-acetyltransferase activity"/>
    <property type="evidence" value="ECO:0007669"/>
    <property type="project" value="UniProtKB-UniRule"/>
</dbReference>
<evidence type="ECO:0000256" key="9">
    <source>
        <dbReference type="ARBA" id="ARBA00023315"/>
    </source>
</evidence>
<dbReference type="FunFam" id="3.30.2330.10:FF:000001">
    <property type="entry name" value="Arginine biosynthesis bifunctional protein ArgJ, mitochondrial"/>
    <property type="match status" value="1"/>
</dbReference>
<dbReference type="RefSeq" id="WP_025729193.1">
    <property type="nucleotide sequence ID" value="NZ_JAAIWK010000018.1"/>
</dbReference>
<evidence type="ECO:0000256" key="10">
    <source>
        <dbReference type="ARBA" id="ARBA00048372"/>
    </source>
</evidence>
<accession>A0A0A6VDP4</accession>
<dbReference type="UniPathway" id="UPA00068">
    <property type="reaction ID" value="UER00106"/>
</dbReference>
<feature type="site" description="Involved in the stabilization of negative charge on the oxyanion by the formation of the oxyanion hole" evidence="13">
    <location>
        <position position="126"/>
    </location>
</feature>
<feature type="site" description="Cleavage; by autolysis" evidence="13">
    <location>
        <begin position="196"/>
        <end position="197"/>
    </location>
</feature>
<evidence type="ECO:0000313" key="15">
    <source>
        <dbReference type="EMBL" id="NEY20569.1"/>
    </source>
</evidence>
<keyword evidence="5 13" id="KW-0028">Amino-acid biosynthesis</keyword>
<comment type="function">
    <text evidence="12 13">Catalyzes two activities which are involved in the cyclic version of arginine biosynthesis: the synthesis of N-acetylglutamate from glutamate and acetyl-CoA as the acetyl donor, and of ornithine by transacetylation between N(2)-acetylornithine and glutamate.</text>
</comment>
<dbReference type="Gene3D" id="3.10.20.340">
    <property type="entry name" value="ArgJ beta chain, C-terminal domain"/>
    <property type="match status" value="1"/>
</dbReference>
<evidence type="ECO:0000256" key="12">
    <source>
        <dbReference type="ARBA" id="ARBA00054976"/>
    </source>
</evidence>
<gene>
    <name evidence="13 15" type="primary">argJ</name>
    <name evidence="15" type="ORF">G4D61_11445</name>
    <name evidence="14" type="ORF">NG54_14000</name>
</gene>
<evidence type="ECO:0000256" key="13">
    <source>
        <dbReference type="HAMAP-Rule" id="MF_01106"/>
    </source>
</evidence>
<dbReference type="Proteomes" id="UP000476934">
    <property type="component" value="Unassembled WGS sequence"/>
</dbReference>
<dbReference type="Proteomes" id="UP000030588">
    <property type="component" value="Unassembled WGS sequence"/>
</dbReference>
<dbReference type="PANTHER" id="PTHR23100">
    <property type="entry name" value="ARGININE BIOSYNTHESIS BIFUNCTIONAL PROTEIN ARGJ"/>
    <property type="match status" value="1"/>
</dbReference>
<dbReference type="PANTHER" id="PTHR23100:SF0">
    <property type="entry name" value="ARGININE BIOSYNTHESIS BIFUNCTIONAL PROTEIN ARGJ, MITOCHONDRIAL"/>
    <property type="match status" value="1"/>
</dbReference>
<comment type="similarity">
    <text evidence="2 13">Belongs to the ArgJ family.</text>
</comment>
<feature type="binding site" evidence="13">
    <location>
        <position position="406"/>
    </location>
    <ligand>
        <name>substrate</name>
    </ligand>
</feature>
<feature type="binding site" evidence="13">
    <location>
        <position position="197"/>
    </location>
    <ligand>
        <name>substrate</name>
    </ligand>
</feature>
<evidence type="ECO:0000256" key="4">
    <source>
        <dbReference type="ARBA" id="ARBA00022571"/>
    </source>
</evidence>
<dbReference type="InterPro" id="IPR002813">
    <property type="entry name" value="Arg_biosynth_ArgJ"/>
</dbReference>
<feature type="chain" id="PRO_5044507901" description="Arginine biosynthesis bifunctional protein ArgJ beta chain" evidence="13">
    <location>
        <begin position="197"/>
        <end position="411"/>
    </location>
</feature>
<dbReference type="STRING" id="363870.NG54_14000"/>
<dbReference type="InterPro" id="IPR042195">
    <property type="entry name" value="ArgJ_beta_C"/>
</dbReference>
<comment type="pathway">
    <text evidence="13">Amino-acid biosynthesis; L-arginine biosynthesis; N(2)-acetyl-L-ornithine from L-glutamate: step 1/4.</text>
</comment>
<evidence type="ECO:0000256" key="6">
    <source>
        <dbReference type="ARBA" id="ARBA00022679"/>
    </source>
</evidence>
<evidence type="ECO:0000313" key="16">
    <source>
        <dbReference type="Proteomes" id="UP000030588"/>
    </source>
</evidence>
<dbReference type="InterPro" id="IPR016117">
    <property type="entry name" value="ArgJ-like_dom_sf"/>
</dbReference>
<evidence type="ECO:0000256" key="8">
    <source>
        <dbReference type="ARBA" id="ARBA00023268"/>
    </source>
</evidence>
<dbReference type="FunFam" id="3.10.20.340:FF:000001">
    <property type="entry name" value="Arginine biosynthesis bifunctional protein ArgJ, chloroplastic"/>
    <property type="match status" value="1"/>
</dbReference>
<dbReference type="SUPFAM" id="SSF56266">
    <property type="entry name" value="DmpA/ArgJ-like"/>
    <property type="match status" value="1"/>
</dbReference>
<feature type="binding site" evidence="13">
    <location>
        <position position="283"/>
    </location>
    <ligand>
        <name>substrate</name>
    </ligand>
</feature>
<dbReference type="NCBIfam" id="TIGR00120">
    <property type="entry name" value="ArgJ"/>
    <property type="match status" value="1"/>
</dbReference>
<protein>
    <recommendedName>
        <fullName evidence="13">Arginine biosynthesis bifunctional protein ArgJ</fullName>
    </recommendedName>
    <domain>
        <recommendedName>
            <fullName evidence="13">Glutamate N-acetyltransferase</fullName>
            <ecNumber evidence="13">2.3.1.35</ecNumber>
        </recommendedName>
        <alternativeName>
            <fullName evidence="13">Ornithine acetyltransferase</fullName>
            <shortName evidence="13">OATase</shortName>
        </alternativeName>
        <alternativeName>
            <fullName evidence="13">Ornithine transacetylase</fullName>
        </alternativeName>
    </domain>
    <domain>
        <recommendedName>
            <fullName evidence="13">Amino-acid acetyltransferase</fullName>
            <ecNumber evidence="13">2.3.1.1</ecNumber>
        </recommendedName>
        <alternativeName>
            <fullName evidence="13">N-acetylglutamate synthase</fullName>
            <shortName evidence="13">AGSase</shortName>
        </alternativeName>
    </domain>
    <component>
        <recommendedName>
            <fullName evidence="13">Arginine biosynthesis bifunctional protein ArgJ alpha chain</fullName>
        </recommendedName>
    </component>
    <component>
        <recommendedName>
            <fullName evidence="13">Arginine biosynthesis bifunctional protein ArgJ beta chain</fullName>
        </recommendedName>
    </component>
</protein>
<reference evidence="15 17" key="3">
    <citation type="submission" date="2020-03" db="EMBL/GenBank/DDBJ databases">
        <title>Bacillus aquiflavi sp. nov., isolated from yellow water of strong flavor Chinese baijiu in Yibin region of China.</title>
        <authorList>
            <person name="Xie J."/>
        </authorList>
    </citation>
    <scope>NUCLEOTIDE SEQUENCE [LARGE SCALE GENOMIC DNA]</scope>
    <source>
        <strain evidence="15 17">Gsoil 114</strain>
    </source>
</reference>
<dbReference type="GO" id="GO:0004358">
    <property type="term" value="F:L-glutamate N-acetyltransferase activity, acting on acetyl-L-ornithine as donor"/>
    <property type="evidence" value="ECO:0007669"/>
    <property type="project" value="UniProtKB-UniRule"/>
</dbReference>
<evidence type="ECO:0000256" key="1">
    <source>
        <dbReference type="ARBA" id="ARBA00004496"/>
    </source>
</evidence>
<dbReference type="AlphaFoldDB" id="A0A0A6VDP4"/>
<dbReference type="FunFam" id="3.60.70.12:FF:000001">
    <property type="entry name" value="Arginine biosynthesis bifunctional protein ArgJ, chloroplastic"/>
    <property type="match status" value="1"/>
</dbReference>
<reference evidence="15" key="2">
    <citation type="submission" date="2020-02" db="EMBL/GenBank/DDBJ databases">
        <authorList>
            <person name="Feng H."/>
        </authorList>
    </citation>
    <scope>NUCLEOTIDE SEQUENCE [LARGE SCALE GENOMIC DNA]</scope>
    <source>
        <strain evidence="15">Gsoil 114</strain>
    </source>
</reference>
<comment type="subunit">
    <text evidence="3 13">Heterotetramer of two alpha and two beta chains.</text>
</comment>
<keyword evidence="9 13" id="KW-0012">Acyltransferase</keyword>
<dbReference type="EMBL" id="JRUN01000047">
    <property type="protein sequence ID" value="KHD84664.1"/>
    <property type="molecule type" value="Genomic_DNA"/>
</dbReference>
<dbReference type="GO" id="GO:0005737">
    <property type="term" value="C:cytoplasm"/>
    <property type="evidence" value="ECO:0007669"/>
    <property type="project" value="UniProtKB-SubCell"/>
</dbReference>
<evidence type="ECO:0000256" key="3">
    <source>
        <dbReference type="ARBA" id="ARBA00011475"/>
    </source>
</evidence>
<keyword evidence="6 13" id="KW-0808">Transferase</keyword>
<comment type="pathway">
    <text evidence="13">Amino-acid biosynthesis; L-arginine biosynthesis; L-ornithine and N-acetyl-L-glutamate from L-glutamate and N(2)-acetyl-L-ornithine (cyclic): step 1/1.</text>
</comment>
<dbReference type="GO" id="GO:0006526">
    <property type="term" value="P:L-arginine biosynthetic process"/>
    <property type="evidence" value="ECO:0007669"/>
    <property type="project" value="UniProtKB-UniRule"/>
</dbReference>
<dbReference type="EC" id="2.3.1.35" evidence="13"/>
<dbReference type="EC" id="2.3.1.1" evidence="13"/>
<comment type="caution">
    <text evidence="14">The sequence shown here is derived from an EMBL/GenBank/DDBJ whole genome shotgun (WGS) entry which is preliminary data.</text>
</comment>
<feature type="site" description="Involved in the stabilization of negative charge on the oxyanion by the formation of the oxyanion hole" evidence="13">
    <location>
        <position position="125"/>
    </location>
</feature>
<feature type="chain" id="PRO_5044507902" description="Arginine biosynthesis bifunctional protein ArgJ alpha chain" evidence="13">
    <location>
        <begin position="1"/>
        <end position="196"/>
    </location>
</feature>
<dbReference type="Gene3D" id="3.30.2330.10">
    <property type="entry name" value="arginine biosynthesis bifunctional protein suprefamily"/>
    <property type="match status" value="1"/>
</dbReference>
<dbReference type="NCBIfam" id="NF003802">
    <property type="entry name" value="PRK05388.1"/>
    <property type="match status" value="1"/>
</dbReference>
<keyword evidence="7 13" id="KW-0068">Autocatalytic cleavage</keyword>
<dbReference type="HAMAP" id="MF_01106">
    <property type="entry name" value="ArgJ"/>
    <property type="match status" value="1"/>
</dbReference>
<dbReference type="EMBL" id="JAAIWK010000018">
    <property type="protein sequence ID" value="NEY20569.1"/>
    <property type="molecule type" value="Genomic_DNA"/>
</dbReference>
<name>A0A0A6VDP4_9BACI</name>
<dbReference type="CDD" id="cd02152">
    <property type="entry name" value="OAT"/>
    <property type="match status" value="1"/>
</dbReference>
<reference evidence="14 16" key="1">
    <citation type="submission" date="2014-10" db="EMBL/GenBank/DDBJ databases">
        <title>Draft genome of phytase producing Bacillus ginsengihumi strain M2.11.</title>
        <authorList>
            <person name="Toymentseva A."/>
            <person name="Boulygina E.A."/>
            <person name="Kazakov S.V."/>
            <person name="Kayumov I."/>
            <person name="Suleimanova A.D."/>
            <person name="Mardanova A.M."/>
            <person name="Maria S.N."/>
            <person name="Sergey M.Y."/>
            <person name="Sharipova M.R."/>
        </authorList>
    </citation>
    <scope>NUCLEOTIDE SEQUENCE [LARGE SCALE GENOMIC DNA]</scope>
    <source>
        <strain evidence="14 16">M2.11</strain>
    </source>
</reference>
<evidence type="ECO:0000256" key="5">
    <source>
        <dbReference type="ARBA" id="ARBA00022605"/>
    </source>
</evidence>
<comment type="subcellular location">
    <subcellularLocation>
        <location evidence="1 13">Cytoplasm</location>
    </subcellularLocation>
</comment>
<evidence type="ECO:0000313" key="17">
    <source>
        <dbReference type="Proteomes" id="UP000476934"/>
    </source>
</evidence>
<keyword evidence="4 13" id="KW-0055">Arginine biosynthesis</keyword>
<comment type="catalytic activity">
    <reaction evidence="11 13">
        <text>N(2)-acetyl-L-ornithine + L-glutamate = N-acetyl-L-glutamate + L-ornithine</text>
        <dbReference type="Rhea" id="RHEA:15349"/>
        <dbReference type="ChEBI" id="CHEBI:29985"/>
        <dbReference type="ChEBI" id="CHEBI:44337"/>
        <dbReference type="ChEBI" id="CHEBI:46911"/>
        <dbReference type="ChEBI" id="CHEBI:57805"/>
        <dbReference type="EC" id="2.3.1.35"/>
    </reaction>
</comment>
<comment type="catalytic activity">
    <reaction evidence="10 13">
        <text>L-glutamate + acetyl-CoA = N-acetyl-L-glutamate + CoA + H(+)</text>
        <dbReference type="Rhea" id="RHEA:24292"/>
        <dbReference type="ChEBI" id="CHEBI:15378"/>
        <dbReference type="ChEBI" id="CHEBI:29985"/>
        <dbReference type="ChEBI" id="CHEBI:44337"/>
        <dbReference type="ChEBI" id="CHEBI:57287"/>
        <dbReference type="ChEBI" id="CHEBI:57288"/>
        <dbReference type="EC" id="2.3.1.1"/>
    </reaction>
</comment>
<proteinExistence type="inferred from homology"/>
<organism evidence="14 16">
    <name type="scientific">Heyndrickxia ginsengihumi</name>
    <dbReference type="NCBI Taxonomy" id="363870"/>
    <lineage>
        <taxon>Bacteria</taxon>
        <taxon>Bacillati</taxon>
        <taxon>Bacillota</taxon>
        <taxon>Bacilli</taxon>
        <taxon>Bacillales</taxon>
        <taxon>Bacillaceae</taxon>
        <taxon>Heyndrickxia</taxon>
    </lineage>
</organism>
<feature type="binding site" evidence="13">
    <location>
        <position position="160"/>
    </location>
    <ligand>
        <name>substrate</name>
    </ligand>
</feature>
<feature type="active site" description="Nucleophile" evidence="13">
    <location>
        <position position="197"/>
    </location>
</feature>
<evidence type="ECO:0000256" key="2">
    <source>
        <dbReference type="ARBA" id="ARBA00006774"/>
    </source>
</evidence>
<keyword evidence="17" id="KW-1185">Reference proteome</keyword>
<evidence type="ECO:0000313" key="14">
    <source>
        <dbReference type="EMBL" id="KHD84664.1"/>
    </source>
</evidence>
<evidence type="ECO:0000256" key="7">
    <source>
        <dbReference type="ARBA" id="ARBA00022813"/>
    </source>
</evidence>
<feature type="binding site" evidence="13">
    <location>
        <position position="186"/>
    </location>
    <ligand>
        <name>substrate</name>
    </ligand>
</feature>
<keyword evidence="8 13" id="KW-0511">Multifunctional enzyme</keyword>
<dbReference type="GO" id="GO:0006592">
    <property type="term" value="P:ornithine biosynthetic process"/>
    <property type="evidence" value="ECO:0007669"/>
    <property type="project" value="TreeGrafter"/>
</dbReference>
<sequence length="411" mass="44732">MNKLYEKTNAASYYITQGSVNSPKGFRAGGFHCGIKRKRPDLAWLYSEVPANAAAVYTTNQFQAAPITVTKESISIDKQLQGMIINSGNANAYTGEKGLEQAYLMRKWYAEKVGTKEHLVGVSSTGVIGEPLPIEKIRNGIANISVEQEDIINFEKAILTTDTFTKHVCVKVEINGTEITIAGAAKGSGMIHPNMATMLSFITTDADIEQESLQYALSNIINDTFNMITVDGDTSTNDMVVAMANGMAENEQLSVNNPYWDQFYEAFTYVCQSLAKYIAKDGEGATKLVEVKVTGAKTKEDAKTLSKTVIGSNLVKTAIFGADANWGRIINAIGYSGVKVDPMSISIALGSITVVHNGVPVDFSEEEATQYMKESDPVQIFVALQDGNDEAIAWGCDLTYDYVKINASYRT</sequence>
<dbReference type="OrthoDB" id="9804242at2"/>
<feature type="binding site" evidence="13">
    <location>
        <position position="411"/>
    </location>
    <ligand>
        <name>substrate</name>
    </ligand>
</feature>
<evidence type="ECO:0000256" key="11">
    <source>
        <dbReference type="ARBA" id="ARBA00049439"/>
    </source>
</evidence>